<reference evidence="3" key="1">
    <citation type="submission" date="2023-07" db="EMBL/GenBank/DDBJ databases">
        <title>Functional and genomic diversity of the sorghum phyllosphere microbiome.</title>
        <authorList>
            <person name="Shade A."/>
        </authorList>
    </citation>
    <scope>NUCLEOTIDE SEQUENCE</scope>
    <source>
        <strain evidence="3">SORGH_AS_1067</strain>
    </source>
</reference>
<comment type="caution">
    <text evidence="3">The sequence shown here is derived from an EMBL/GenBank/DDBJ whole genome shotgun (WGS) entry which is preliminary data.</text>
</comment>
<dbReference type="InterPro" id="IPR003870">
    <property type="entry name" value="DUF222"/>
</dbReference>
<protein>
    <recommendedName>
        <fullName evidence="2">DUF222 domain-containing protein</fullName>
    </recommendedName>
</protein>
<feature type="domain" description="DUF222" evidence="2">
    <location>
        <begin position="88"/>
        <end position="309"/>
    </location>
</feature>
<dbReference type="Pfam" id="PF02720">
    <property type="entry name" value="DUF222"/>
    <property type="match status" value="1"/>
</dbReference>
<evidence type="ECO:0000256" key="1">
    <source>
        <dbReference type="SAM" id="MobiDB-lite"/>
    </source>
</evidence>
<sequence>MDRGTQHTATALIGAVRELTHAARAAEAAAFVAVGDWAAAHTSDEVVGDPITALGEWHEESYAETLAGDQFLELGGPGAPVVAEFCIGEVAAARGCSFDAARRLVGDAVELRYRLPRVHARIAAGEVDVWRGRRIAQATRTLTFEAASFVDRHVAYVAGKATGPEVDRLVAEAAARFDPETTEAERGEADGGRHLTIELGDVAYADPLTGTLRGTVDVHGTLDMADALDLERTVAHVARQLVDLGCDQDLDVRRSIALGEIARRCDGISTLEYDADQPPTQPPTPTRTRREVVLFVHLDQAAITGTLNGMGPGIDACTGTTGIDLARLDTPGAPRGAITAEQVQAWCASPDTTVTIKPVIDLNQHDAVNGYTAPDRIADHVRARWPRCVFPFCTRSSRTADLDHCQAYDHNGPPGQTSTKNLFPLCRRHHRMKTHRELKAGNRWTYRPTDPTRNEPPNALIWTSPMGLRYLVDRDGTRPWPPPDEARDQTHKT</sequence>
<evidence type="ECO:0000313" key="3">
    <source>
        <dbReference type="EMBL" id="MDQ1103063.1"/>
    </source>
</evidence>
<gene>
    <name evidence="3" type="ORF">QE405_000347</name>
</gene>
<dbReference type="EMBL" id="JAUTAN010000001">
    <property type="protein sequence ID" value="MDQ1103063.1"/>
    <property type="molecule type" value="Genomic_DNA"/>
</dbReference>
<organism evidence="3 4">
    <name type="scientific">Nocardioides zeae</name>
    <dbReference type="NCBI Taxonomy" id="1457234"/>
    <lineage>
        <taxon>Bacteria</taxon>
        <taxon>Bacillati</taxon>
        <taxon>Actinomycetota</taxon>
        <taxon>Actinomycetes</taxon>
        <taxon>Propionibacteriales</taxon>
        <taxon>Nocardioidaceae</taxon>
        <taxon>Nocardioides</taxon>
    </lineage>
</organism>
<dbReference type="InterPro" id="IPR003615">
    <property type="entry name" value="HNH_nuc"/>
</dbReference>
<dbReference type="RefSeq" id="WP_307198508.1">
    <property type="nucleotide sequence ID" value="NZ_JAUTAN010000001.1"/>
</dbReference>
<accession>A0AAJ1U0M6</accession>
<feature type="compositionally biased region" description="Basic and acidic residues" evidence="1">
    <location>
        <begin position="484"/>
        <end position="493"/>
    </location>
</feature>
<dbReference type="Proteomes" id="UP001239215">
    <property type="component" value="Unassembled WGS sequence"/>
</dbReference>
<dbReference type="AlphaFoldDB" id="A0AAJ1U0M6"/>
<proteinExistence type="predicted"/>
<evidence type="ECO:0000259" key="2">
    <source>
        <dbReference type="Pfam" id="PF02720"/>
    </source>
</evidence>
<feature type="region of interest" description="Disordered" evidence="1">
    <location>
        <begin position="473"/>
        <end position="493"/>
    </location>
</feature>
<dbReference type="CDD" id="cd00085">
    <property type="entry name" value="HNHc"/>
    <property type="match status" value="1"/>
</dbReference>
<evidence type="ECO:0000313" key="4">
    <source>
        <dbReference type="Proteomes" id="UP001239215"/>
    </source>
</evidence>
<name>A0AAJ1U0M6_9ACTN</name>